<gene>
    <name evidence="2" type="ORF">G7Z17_g3251</name>
</gene>
<dbReference type="Proteomes" id="UP000722485">
    <property type="component" value="Unassembled WGS sequence"/>
</dbReference>
<organism evidence="2 3">
    <name type="scientific">Cylindrodendrum hubeiense</name>
    <dbReference type="NCBI Taxonomy" id="595255"/>
    <lineage>
        <taxon>Eukaryota</taxon>
        <taxon>Fungi</taxon>
        <taxon>Dikarya</taxon>
        <taxon>Ascomycota</taxon>
        <taxon>Pezizomycotina</taxon>
        <taxon>Sordariomycetes</taxon>
        <taxon>Hypocreomycetidae</taxon>
        <taxon>Hypocreales</taxon>
        <taxon>Nectriaceae</taxon>
        <taxon>Cylindrodendrum</taxon>
    </lineage>
</organism>
<evidence type="ECO:0000313" key="3">
    <source>
        <dbReference type="Proteomes" id="UP000722485"/>
    </source>
</evidence>
<dbReference type="AlphaFoldDB" id="A0A9P5LAZ0"/>
<feature type="region of interest" description="Disordered" evidence="1">
    <location>
        <begin position="289"/>
        <end position="310"/>
    </location>
</feature>
<accession>A0A9P5LAZ0</accession>
<feature type="region of interest" description="Disordered" evidence="1">
    <location>
        <begin position="1"/>
        <end position="85"/>
    </location>
</feature>
<keyword evidence="3" id="KW-1185">Reference proteome</keyword>
<protein>
    <submittedName>
        <fullName evidence="2">Uncharacterized protein</fullName>
    </submittedName>
</protein>
<name>A0A9P5LAZ0_9HYPO</name>
<evidence type="ECO:0000256" key="1">
    <source>
        <dbReference type="SAM" id="MobiDB-lite"/>
    </source>
</evidence>
<proteinExistence type="predicted"/>
<sequence>MSKRKQHPTMTTKDSLTKPDRLGGELVARDLTDPVLRPAGDLSHSNPHGPIPLRKNSVKSEPQEGGLFVEGGANDPIELDDTPRLSTPPILQRKIAIKRDEVMEQGRHLLHRLGNRDYNQRDLIDEMDAWLDEHRVKVLTDEAKGKVYIWGWKYDRKFTFWVHRAYENLSEYSYVDDERFTQPILAWRDMIKEPLREMEQIATGLGGDGQQRILRVVGNLQKGMAWLDWQEQRRHAQREAAADQEKRVRGEFSAATTRATISHEALNVSRGKLDELLRKTDEVLVAVTSKDGGPSKKRRVESTSTSSKRGQIANDAQHLVDNLVFNLPSSRAICGQLEKILNHFDLDIVKNLDYDRERCLARRRKRIGDILGSNE</sequence>
<comment type="caution">
    <text evidence="2">The sequence shown here is derived from an EMBL/GenBank/DDBJ whole genome shotgun (WGS) entry which is preliminary data.</text>
</comment>
<feature type="compositionally biased region" description="Basic and acidic residues" evidence="1">
    <location>
        <begin position="15"/>
        <end position="32"/>
    </location>
</feature>
<dbReference type="OrthoDB" id="5091697at2759"/>
<evidence type="ECO:0000313" key="2">
    <source>
        <dbReference type="EMBL" id="KAF7554000.1"/>
    </source>
</evidence>
<dbReference type="EMBL" id="JAANBB010000038">
    <property type="protein sequence ID" value="KAF7554000.1"/>
    <property type="molecule type" value="Genomic_DNA"/>
</dbReference>
<reference evidence="2" key="1">
    <citation type="submission" date="2020-03" db="EMBL/GenBank/DDBJ databases">
        <title>Draft Genome Sequence of Cylindrodendrum hubeiense.</title>
        <authorList>
            <person name="Buettner E."/>
            <person name="Kellner H."/>
        </authorList>
    </citation>
    <scope>NUCLEOTIDE SEQUENCE</scope>
    <source>
        <strain evidence="2">IHI 201604</strain>
    </source>
</reference>